<comment type="subcellular location">
    <subcellularLocation>
        <location evidence="1">Membrane</location>
        <topology evidence="1">Multi-pass membrane protein</topology>
    </subcellularLocation>
</comment>
<evidence type="ECO:0008006" key="8">
    <source>
        <dbReference type="Google" id="ProtNLM"/>
    </source>
</evidence>
<dbReference type="Pfam" id="PF07264">
    <property type="entry name" value="EI24"/>
    <property type="match status" value="1"/>
</dbReference>
<keyword evidence="3 5" id="KW-1133">Transmembrane helix</keyword>
<evidence type="ECO:0000256" key="2">
    <source>
        <dbReference type="ARBA" id="ARBA00022692"/>
    </source>
</evidence>
<dbReference type="EMBL" id="JBANRG010000069">
    <property type="protein sequence ID" value="KAK7440269.1"/>
    <property type="molecule type" value="Genomic_DNA"/>
</dbReference>
<evidence type="ECO:0000256" key="3">
    <source>
        <dbReference type="ARBA" id="ARBA00022989"/>
    </source>
</evidence>
<dbReference type="PANTHER" id="PTHR34292">
    <property type="entry name" value="OUTER SPORE WALL PROTEIN LDS1"/>
    <property type="match status" value="1"/>
</dbReference>
<name>A0ABR1IUH9_9AGAR</name>
<proteinExistence type="predicted"/>
<comment type="caution">
    <text evidence="6">The sequence shown here is derived from an EMBL/GenBank/DDBJ whole genome shotgun (WGS) entry which is preliminary data.</text>
</comment>
<evidence type="ECO:0000313" key="7">
    <source>
        <dbReference type="Proteomes" id="UP001498398"/>
    </source>
</evidence>
<feature type="transmembrane region" description="Helical" evidence="5">
    <location>
        <begin position="80"/>
        <end position="105"/>
    </location>
</feature>
<organism evidence="6 7">
    <name type="scientific">Marasmiellus scandens</name>
    <dbReference type="NCBI Taxonomy" id="2682957"/>
    <lineage>
        <taxon>Eukaryota</taxon>
        <taxon>Fungi</taxon>
        <taxon>Dikarya</taxon>
        <taxon>Basidiomycota</taxon>
        <taxon>Agaricomycotina</taxon>
        <taxon>Agaricomycetes</taxon>
        <taxon>Agaricomycetidae</taxon>
        <taxon>Agaricales</taxon>
        <taxon>Marasmiineae</taxon>
        <taxon>Omphalotaceae</taxon>
        <taxon>Marasmiellus</taxon>
    </lineage>
</organism>
<gene>
    <name evidence="6" type="ORF">VKT23_017209</name>
</gene>
<feature type="transmembrane region" description="Helical" evidence="5">
    <location>
        <begin position="161"/>
        <end position="184"/>
    </location>
</feature>
<reference evidence="6 7" key="1">
    <citation type="submission" date="2024-01" db="EMBL/GenBank/DDBJ databases">
        <title>A draft genome for the cacao thread blight pathogen Marasmiellus scandens.</title>
        <authorList>
            <person name="Baruah I.K."/>
            <person name="Leung J."/>
            <person name="Bukari Y."/>
            <person name="Amoako-Attah I."/>
            <person name="Meinhardt L.W."/>
            <person name="Bailey B.A."/>
            <person name="Cohen S.P."/>
        </authorList>
    </citation>
    <scope>NUCLEOTIDE SEQUENCE [LARGE SCALE GENOMIC DNA]</scope>
    <source>
        <strain evidence="6 7">GH-19</strain>
    </source>
</reference>
<evidence type="ECO:0000256" key="5">
    <source>
        <dbReference type="SAM" id="Phobius"/>
    </source>
</evidence>
<keyword evidence="4 5" id="KW-0472">Membrane</keyword>
<dbReference type="InterPro" id="IPR052786">
    <property type="entry name" value="Spore_wall_assembly"/>
</dbReference>
<sequence length="272" mass="30571">MDSLQAFLTEYTCLAKDALLSGTWFYPLQSIYYIIRYPSLYQVIAPILLRCFSVSAGITCAMFFFTYLPQVAFCAILGPFAFLTAATMVLGESYALILLVMRMFFLEDAQDKLFDAVLLQRGHEELVAQSRQVKSRGKSSGFRTMGKSLTKPLDRFSKEGLVRYIISLPLNSVPVVGTILFLLYNGMKSGPRYHTRYFQLKRMDKKDRDSFIDERRAAYTAFGSVSLALELVPVIGPLFSFTSNVGAALWASDLENSAARQQLGSEVQIEIE</sequence>
<evidence type="ECO:0000313" key="6">
    <source>
        <dbReference type="EMBL" id="KAK7440269.1"/>
    </source>
</evidence>
<feature type="transmembrane region" description="Helical" evidence="5">
    <location>
        <begin position="47"/>
        <end position="68"/>
    </location>
</feature>
<keyword evidence="2 5" id="KW-0812">Transmembrane</keyword>
<accession>A0ABR1IUH9</accession>
<dbReference type="InterPro" id="IPR059112">
    <property type="entry name" value="CysZ/EI24"/>
</dbReference>
<keyword evidence="7" id="KW-1185">Reference proteome</keyword>
<dbReference type="PANTHER" id="PTHR34292:SF2">
    <property type="entry name" value="OUTER SPORE WALL PROTEIN LDS1"/>
    <property type="match status" value="1"/>
</dbReference>
<dbReference type="Proteomes" id="UP001498398">
    <property type="component" value="Unassembled WGS sequence"/>
</dbReference>
<evidence type="ECO:0000256" key="1">
    <source>
        <dbReference type="ARBA" id="ARBA00004141"/>
    </source>
</evidence>
<evidence type="ECO:0000256" key="4">
    <source>
        <dbReference type="ARBA" id="ARBA00023136"/>
    </source>
</evidence>
<protein>
    <recommendedName>
        <fullName evidence="8">Outer spore wall protein RRT8</fullName>
    </recommendedName>
</protein>